<feature type="region of interest" description="Disordered" evidence="2">
    <location>
        <begin position="432"/>
        <end position="453"/>
    </location>
</feature>
<evidence type="ECO:0000256" key="1">
    <source>
        <dbReference type="ARBA" id="ARBA00010876"/>
    </source>
</evidence>
<reference evidence="4" key="1">
    <citation type="submission" date="2023-04" db="EMBL/GenBank/DDBJ databases">
        <title>Phytophthora fragariaefolia NBRC 109709.</title>
        <authorList>
            <person name="Ichikawa N."/>
            <person name="Sato H."/>
            <person name="Tonouchi N."/>
        </authorList>
    </citation>
    <scope>NUCLEOTIDE SEQUENCE</scope>
    <source>
        <strain evidence="4">NBRC 109709</strain>
    </source>
</reference>
<dbReference type="EMBL" id="BSXT01001459">
    <property type="protein sequence ID" value="GMF42622.1"/>
    <property type="molecule type" value="Genomic_DNA"/>
</dbReference>
<proteinExistence type="inferred from homology"/>
<feature type="region of interest" description="Disordered" evidence="2">
    <location>
        <begin position="361"/>
        <end position="380"/>
    </location>
</feature>
<dbReference type="GO" id="GO:0000455">
    <property type="term" value="P:enzyme-directed rRNA pseudouridine synthesis"/>
    <property type="evidence" value="ECO:0007669"/>
    <property type="project" value="TreeGrafter"/>
</dbReference>
<dbReference type="SUPFAM" id="SSF55120">
    <property type="entry name" value="Pseudouridine synthase"/>
    <property type="match status" value="1"/>
</dbReference>
<feature type="region of interest" description="Disordered" evidence="2">
    <location>
        <begin position="51"/>
        <end position="70"/>
    </location>
</feature>
<protein>
    <submittedName>
        <fullName evidence="4">Unnamed protein product</fullName>
    </submittedName>
</protein>
<gene>
    <name evidence="4" type="ORF">Pfra01_001404300</name>
</gene>
<name>A0A9W6XPS9_9STRA</name>
<evidence type="ECO:0000313" key="5">
    <source>
        <dbReference type="Proteomes" id="UP001165121"/>
    </source>
</evidence>
<dbReference type="GO" id="GO:0009982">
    <property type="term" value="F:pseudouridine synthase activity"/>
    <property type="evidence" value="ECO:0007669"/>
    <property type="project" value="InterPro"/>
</dbReference>
<evidence type="ECO:0000256" key="2">
    <source>
        <dbReference type="SAM" id="MobiDB-lite"/>
    </source>
</evidence>
<comment type="similarity">
    <text evidence="1">Belongs to the pseudouridine synthase RluA family.</text>
</comment>
<comment type="caution">
    <text evidence="4">The sequence shown here is derived from an EMBL/GenBank/DDBJ whole genome shotgun (WGS) entry which is preliminary data.</text>
</comment>
<sequence length="453" mass="50478">MDSGAVVVAIIATSDWSSIWFPKIVNGPPILCWQQTCRDVDGWASDMSAFNDTNRRKNPPMASPSSSSAWTQHVVSADDLLAARRPQQWVQVAARVFPELGTVSKAKRARKAGTLLLNGQSQVPTLTCAALNDVLALRSAGNQTQQFTGDEVQDKGSRAWLQVCETQGLRVVFECDTLAVVVKPVGIHVKGRGKRTVEQALPLLLQRQGSVADGDFLLPVPHAVHRLDYRVGGLLLVAKTRKMEVELSAQMERHTVTKQYRAILVGNLRDTVTDAARSRDVIDSIALPQALDEIQDELQFLDDRIDGKQCRTAVRLVSTTRSARYGWISTVDLWPLTGRKHQLRIHTARHGHPIVGDDLYHDTSNLNNKTAGHDESEQQQPEVVRGMGLFLYSVGVAFNDAVGNRFSFRIDEPNKFARFRHFCNLNWTKQAERRDRENNHKQGLTEKIIGASL</sequence>
<dbReference type="AlphaFoldDB" id="A0A9W6XPS9"/>
<feature type="compositionally biased region" description="Basic and acidic residues" evidence="2">
    <location>
        <begin position="432"/>
        <end position="444"/>
    </location>
</feature>
<dbReference type="OrthoDB" id="424794at2759"/>
<organism evidence="4 5">
    <name type="scientific">Phytophthora fragariaefolia</name>
    <dbReference type="NCBI Taxonomy" id="1490495"/>
    <lineage>
        <taxon>Eukaryota</taxon>
        <taxon>Sar</taxon>
        <taxon>Stramenopiles</taxon>
        <taxon>Oomycota</taxon>
        <taxon>Peronosporomycetes</taxon>
        <taxon>Peronosporales</taxon>
        <taxon>Peronosporaceae</taxon>
        <taxon>Phytophthora</taxon>
    </lineage>
</organism>
<dbReference type="CDD" id="cd02869">
    <property type="entry name" value="PseudoU_synth_RluA_like"/>
    <property type="match status" value="1"/>
</dbReference>
<dbReference type="Proteomes" id="UP001165121">
    <property type="component" value="Unassembled WGS sequence"/>
</dbReference>
<keyword evidence="5" id="KW-1185">Reference proteome</keyword>
<dbReference type="InterPro" id="IPR006145">
    <property type="entry name" value="PsdUridine_synth_RsuA/RluA"/>
</dbReference>
<evidence type="ECO:0000313" key="4">
    <source>
        <dbReference type="EMBL" id="GMF42622.1"/>
    </source>
</evidence>
<dbReference type="PANTHER" id="PTHR21600">
    <property type="entry name" value="MITOCHONDRIAL RNA PSEUDOURIDINE SYNTHASE"/>
    <property type="match status" value="1"/>
</dbReference>
<dbReference type="PANTHER" id="PTHR21600:SF87">
    <property type="entry name" value="RNA PSEUDOURIDYLATE SYNTHASE DOMAIN-CONTAINING PROTEIN 1"/>
    <property type="match status" value="1"/>
</dbReference>
<dbReference type="InterPro" id="IPR050188">
    <property type="entry name" value="RluA_PseudoU_synthase"/>
</dbReference>
<dbReference type="GO" id="GO:0003723">
    <property type="term" value="F:RNA binding"/>
    <property type="evidence" value="ECO:0007669"/>
    <property type="project" value="InterPro"/>
</dbReference>
<dbReference type="Gene3D" id="3.30.2350.10">
    <property type="entry name" value="Pseudouridine synthase"/>
    <property type="match status" value="1"/>
</dbReference>
<dbReference type="Pfam" id="PF00849">
    <property type="entry name" value="PseudoU_synth_2"/>
    <property type="match status" value="1"/>
</dbReference>
<evidence type="ECO:0000259" key="3">
    <source>
        <dbReference type="Pfam" id="PF00849"/>
    </source>
</evidence>
<feature type="domain" description="Pseudouridine synthase RsuA/RluA-like" evidence="3">
    <location>
        <begin position="178"/>
        <end position="348"/>
    </location>
</feature>
<feature type="compositionally biased region" description="Low complexity" evidence="2">
    <location>
        <begin position="59"/>
        <end position="69"/>
    </location>
</feature>
<dbReference type="InterPro" id="IPR020103">
    <property type="entry name" value="PsdUridine_synth_cat_dom_sf"/>
</dbReference>
<accession>A0A9W6XPS9</accession>